<name>A0ACA9P6V2_9GLOM</name>
<accession>A0ACA9P6V2</accession>
<keyword evidence="2" id="KW-1185">Reference proteome</keyword>
<feature type="non-terminal residue" evidence="1">
    <location>
        <position position="661"/>
    </location>
</feature>
<sequence length="661" mass="78180">IFNNKEKSKIFNENLLLNSENDFQENYESEKRFESVDNDSNEEHEAEYSSGDERDVHPRDVSSDSISISEMEKALPKYKQNIQEIVEKSHNAFSSQIDTIFTEVRNKLEAQDQKLQQKVSEIDLDHQNRIERQTQEIYNNVGANMKKALSEFEEGLNENIRSKFDNFDKNIQQYIESRIKDEIVNSQKFCDDTTQFINNMESIIDNKVDKYIREFYLKYDDKSGVESIDDETGNQRYILEGEDNKNYDLANELSNFEKDMNDQYSEIDKKTSNIEISLKKIHENNFKPEVTQSKINTYSDKFNTEFRNLQDLSKETDQKIQIIENDINKLKQEVECLEFEAKIDEQLENKLKEYDGKINCAEEAMIKLENKYQELSEQTTKILDTVKKESDKVDVQIDALKKSDESIEQLLLKEIQDNENRIINKLKEDREAKMAQMIAAVKEEAARVMERVDILEAADNTLSKILKENEEKVVKMIEEDKVAADKIIQERIKEAINTYTSEYGETVERRVLEAVQQYEERVNKLEDTSFELENTFAEEIKTTKEKKLRSFEEDNQKLKESKREYKEKLLEKDLEIQELKVTVASNHSLAIRLEEDKASLERKVNDLRTERKQLENKVKDYENRFHEADRRYRNKLLANEEDLKRLKQENEKYEKWAQKAG</sequence>
<protein>
    <submittedName>
        <fullName evidence="1">12982_t:CDS:1</fullName>
    </submittedName>
</protein>
<evidence type="ECO:0000313" key="1">
    <source>
        <dbReference type="EMBL" id="CAG8695247.1"/>
    </source>
</evidence>
<feature type="non-terminal residue" evidence="1">
    <location>
        <position position="1"/>
    </location>
</feature>
<reference evidence="1" key="1">
    <citation type="submission" date="2021-06" db="EMBL/GenBank/DDBJ databases">
        <authorList>
            <person name="Kallberg Y."/>
            <person name="Tangrot J."/>
            <person name="Rosling A."/>
        </authorList>
    </citation>
    <scope>NUCLEOTIDE SEQUENCE</scope>
    <source>
        <strain evidence="1">IL203A</strain>
    </source>
</reference>
<dbReference type="EMBL" id="CAJVPU010025171">
    <property type="protein sequence ID" value="CAG8695247.1"/>
    <property type="molecule type" value="Genomic_DNA"/>
</dbReference>
<organism evidence="1 2">
    <name type="scientific">Dentiscutata heterogama</name>
    <dbReference type="NCBI Taxonomy" id="1316150"/>
    <lineage>
        <taxon>Eukaryota</taxon>
        <taxon>Fungi</taxon>
        <taxon>Fungi incertae sedis</taxon>
        <taxon>Mucoromycota</taxon>
        <taxon>Glomeromycotina</taxon>
        <taxon>Glomeromycetes</taxon>
        <taxon>Diversisporales</taxon>
        <taxon>Gigasporaceae</taxon>
        <taxon>Dentiscutata</taxon>
    </lineage>
</organism>
<evidence type="ECO:0000313" key="2">
    <source>
        <dbReference type="Proteomes" id="UP000789702"/>
    </source>
</evidence>
<dbReference type="Proteomes" id="UP000789702">
    <property type="component" value="Unassembled WGS sequence"/>
</dbReference>
<comment type="caution">
    <text evidence="1">The sequence shown here is derived from an EMBL/GenBank/DDBJ whole genome shotgun (WGS) entry which is preliminary data.</text>
</comment>
<gene>
    <name evidence="1" type="ORF">DHETER_LOCUS11465</name>
</gene>
<proteinExistence type="predicted"/>